<dbReference type="RefSeq" id="WP_139220616.1">
    <property type="nucleotide sequence ID" value="NZ_FOVL01000010.1"/>
</dbReference>
<evidence type="ECO:0000313" key="1">
    <source>
        <dbReference type="EMBL" id="SFN61082.1"/>
    </source>
</evidence>
<keyword evidence="2" id="KW-1185">Reference proteome</keyword>
<evidence type="ECO:0000313" key="2">
    <source>
        <dbReference type="Proteomes" id="UP000199153"/>
    </source>
</evidence>
<organism evidence="1 2">
    <name type="scientific">Salegentibacter flavus</name>
    <dbReference type="NCBI Taxonomy" id="287099"/>
    <lineage>
        <taxon>Bacteria</taxon>
        <taxon>Pseudomonadati</taxon>
        <taxon>Bacteroidota</taxon>
        <taxon>Flavobacteriia</taxon>
        <taxon>Flavobacteriales</taxon>
        <taxon>Flavobacteriaceae</taxon>
        <taxon>Salegentibacter</taxon>
    </lineage>
</organism>
<dbReference type="STRING" id="287099.SAMN05660413_01838"/>
<name>A0A1I5AFA0_9FLAO</name>
<gene>
    <name evidence="1" type="ORF">SAMN05660413_01838</name>
</gene>
<reference evidence="1 2" key="1">
    <citation type="submission" date="2016-10" db="EMBL/GenBank/DDBJ databases">
        <authorList>
            <person name="de Groot N.N."/>
        </authorList>
    </citation>
    <scope>NUCLEOTIDE SEQUENCE [LARGE SCALE GENOMIC DNA]</scope>
    <source>
        <strain evidence="1 2">DSM 17794</strain>
    </source>
</reference>
<dbReference type="EMBL" id="FOVL01000010">
    <property type="protein sequence ID" value="SFN61082.1"/>
    <property type="molecule type" value="Genomic_DNA"/>
</dbReference>
<dbReference type="Proteomes" id="UP000199153">
    <property type="component" value="Unassembled WGS sequence"/>
</dbReference>
<sequence length="58" mass="6557">MEKHRKLMFGIIASCILLFSTGVFSQETSSLSVEVKNLRNSEGKVLFAIYNEDGTFRI</sequence>
<dbReference type="OrthoDB" id="9788332at2"/>
<protein>
    <submittedName>
        <fullName evidence="1">Uncharacterized protein</fullName>
    </submittedName>
</protein>
<accession>A0A1I5AFA0</accession>
<proteinExistence type="predicted"/>
<dbReference type="AlphaFoldDB" id="A0A1I5AFA0"/>